<keyword evidence="7" id="KW-1185">Reference proteome</keyword>
<dbReference type="PANTHER" id="PTHR30537">
    <property type="entry name" value="HTH-TYPE TRANSCRIPTIONAL REGULATOR"/>
    <property type="match status" value="1"/>
</dbReference>
<comment type="similarity">
    <text evidence="1">Belongs to the LysR transcriptional regulatory family.</text>
</comment>
<evidence type="ECO:0000256" key="4">
    <source>
        <dbReference type="ARBA" id="ARBA00023163"/>
    </source>
</evidence>
<dbReference type="InterPro" id="IPR036388">
    <property type="entry name" value="WH-like_DNA-bd_sf"/>
</dbReference>
<dbReference type="InterPro" id="IPR058163">
    <property type="entry name" value="LysR-type_TF_proteobact-type"/>
</dbReference>
<dbReference type="GO" id="GO:0003700">
    <property type="term" value="F:DNA-binding transcription factor activity"/>
    <property type="evidence" value="ECO:0007669"/>
    <property type="project" value="InterPro"/>
</dbReference>
<dbReference type="AlphaFoldDB" id="A0A512BXB6"/>
<keyword evidence="3" id="KW-0238">DNA-binding</keyword>
<reference evidence="6 7" key="1">
    <citation type="submission" date="2019-07" db="EMBL/GenBank/DDBJ databases">
        <title>Whole genome shotgun sequence of Microvirga aerophila NBRC 106136.</title>
        <authorList>
            <person name="Hosoyama A."/>
            <person name="Uohara A."/>
            <person name="Ohji S."/>
            <person name="Ichikawa N."/>
        </authorList>
    </citation>
    <scope>NUCLEOTIDE SEQUENCE [LARGE SCALE GENOMIC DNA]</scope>
    <source>
        <strain evidence="6 7">NBRC 106136</strain>
    </source>
</reference>
<keyword evidence="4" id="KW-0804">Transcription</keyword>
<gene>
    <name evidence="6" type="ORF">MAE02_41930</name>
</gene>
<dbReference type="InterPro" id="IPR005119">
    <property type="entry name" value="LysR_subst-bd"/>
</dbReference>
<dbReference type="Pfam" id="PF00126">
    <property type="entry name" value="HTH_1"/>
    <property type="match status" value="1"/>
</dbReference>
<dbReference type="Gene3D" id="3.40.190.10">
    <property type="entry name" value="Periplasmic binding protein-like II"/>
    <property type="match status" value="2"/>
</dbReference>
<keyword evidence="2" id="KW-0805">Transcription regulation</keyword>
<sequence length="302" mass="33950">MSFTKAAEELLVTQGAVSRQIRLLEEHLGVALFTRSIRKVELTPEGEQYSISIGRALDEVENATGRLRRDGRREVITISVLPTISSFWLMPRLAAFSEAQGKAEVRIINSIEPVDLQAKGADLAIRVGRIPGEEFGADNPRIEMDMVTDWRGIHSDLLFPDVLAPVCAQQLIDANDPVMSIDDLARYRLIHVTTRRYAWHDWLKANGSSLDPDQDALYFGHFFMAMEAARSGKGVAIVPTVLLRHYEAARDLICPFKPGIRSAGNYHLLFHESRAADPHLTLFRQWLAEEASTEREADLYVK</sequence>
<dbReference type="Proteomes" id="UP000321085">
    <property type="component" value="Unassembled WGS sequence"/>
</dbReference>
<dbReference type="GO" id="GO:0006351">
    <property type="term" value="P:DNA-templated transcription"/>
    <property type="evidence" value="ECO:0007669"/>
    <property type="project" value="TreeGrafter"/>
</dbReference>
<dbReference type="Gene3D" id="1.10.10.10">
    <property type="entry name" value="Winged helix-like DNA-binding domain superfamily/Winged helix DNA-binding domain"/>
    <property type="match status" value="1"/>
</dbReference>
<dbReference type="PRINTS" id="PR00039">
    <property type="entry name" value="HTHLYSR"/>
</dbReference>
<dbReference type="SUPFAM" id="SSF53850">
    <property type="entry name" value="Periplasmic binding protein-like II"/>
    <property type="match status" value="1"/>
</dbReference>
<dbReference type="GO" id="GO:0043565">
    <property type="term" value="F:sequence-specific DNA binding"/>
    <property type="evidence" value="ECO:0007669"/>
    <property type="project" value="TreeGrafter"/>
</dbReference>
<protein>
    <submittedName>
        <fullName evidence="6">LysR family transcriptional regulator</fullName>
    </submittedName>
</protein>
<evidence type="ECO:0000256" key="2">
    <source>
        <dbReference type="ARBA" id="ARBA00023015"/>
    </source>
</evidence>
<dbReference type="InterPro" id="IPR000847">
    <property type="entry name" value="LysR_HTH_N"/>
</dbReference>
<evidence type="ECO:0000313" key="7">
    <source>
        <dbReference type="Proteomes" id="UP000321085"/>
    </source>
</evidence>
<name>A0A512BXB6_9HYPH</name>
<dbReference type="CDD" id="cd08432">
    <property type="entry name" value="PBP2_GcdR_TrpI_HvrB_AmpR_like"/>
    <property type="match status" value="1"/>
</dbReference>
<accession>A0A512BXB6</accession>
<evidence type="ECO:0000256" key="1">
    <source>
        <dbReference type="ARBA" id="ARBA00009437"/>
    </source>
</evidence>
<dbReference type="PROSITE" id="PS50931">
    <property type="entry name" value="HTH_LYSR"/>
    <property type="match status" value="1"/>
</dbReference>
<dbReference type="InterPro" id="IPR036390">
    <property type="entry name" value="WH_DNA-bd_sf"/>
</dbReference>
<evidence type="ECO:0000259" key="5">
    <source>
        <dbReference type="PROSITE" id="PS50931"/>
    </source>
</evidence>
<dbReference type="EMBL" id="BJYU01000066">
    <property type="protein sequence ID" value="GEO16497.1"/>
    <property type="molecule type" value="Genomic_DNA"/>
</dbReference>
<dbReference type="PANTHER" id="PTHR30537:SF74">
    <property type="entry name" value="HTH-TYPE TRANSCRIPTIONAL REGULATOR TRPI"/>
    <property type="match status" value="1"/>
</dbReference>
<evidence type="ECO:0000256" key="3">
    <source>
        <dbReference type="ARBA" id="ARBA00023125"/>
    </source>
</evidence>
<proteinExistence type="inferred from homology"/>
<dbReference type="Pfam" id="PF03466">
    <property type="entry name" value="LysR_substrate"/>
    <property type="match status" value="1"/>
</dbReference>
<evidence type="ECO:0000313" key="6">
    <source>
        <dbReference type="EMBL" id="GEO16497.1"/>
    </source>
</evidence>
<organism evidence="6 7">
    <name type="scientific">Microvirga aerophila</name>
    <dbReference type="NCBI Taxonomy" id="670291"/>
    <lineage>
        <taxon>Bacteria</taxon>
        <taxon>Pseudomonadati</taxon>
        <taxon>Pseudomonadota</taxon>
        <taxon>Alphaproteobacteria</taxon>
        <taxon>Hyphomicrobiales</taxon>
        <taxon>Methylobacteriaceae</taxon>
        <taxon>Microvirga</taxon>
    </lineage>
</organism>
<comment type="caution">
    <text evidence="6">The sequence shown here is derived from an EMBL/GenBank/DDBJ whole genome shotgun (WGS) entry which is preliminary data.</text>
</comment>
<feature type="domain" description="HTH lysR-type" evidence="5">
    <location>
        <begin position="1"/>
        <end position="43"/>
    </location>
</feature>
<dbReference type="SUPFAM" id="SSF46785">
    <property type="entry name" value="Winged helix' DNA-binding domain"/>
    <property type="match status" value="1"/>
</dbReference>